<feature type="transmembrane region" description="Helical" evidence="2">
    <location>
        <begin position="529"/>
        <end position="558"/>
    </location>
</feature>
<accession>A0A8H7TFC1</accession>
<feature type="transmembrane region" description="Helical" evidence="2">
    <location>
        <begin position="448"/>
        <end position="476"/>
    </location>
</feature>
<gene>
    <name evidence="3" type="ORF">IFR04_008693</name>
</gene>
<keyword evidence="2" id="KW-0472">Membrane</keyword>
<keyword evidence="2" id="KW-0812">Transmembrane</keyword>
<dbReference type="AlphaFoldDB" id="A0A8H7TFC1"/>
<feature type="region of interest" description="Disordered" evidence="1">
    <location>
        <begin position="573"/>
        <end position="601"/>
    </location>
</feature>
<organism evidence="3 4">
    <name type="scientific">Cadophora malorum</name>
    <dbReference type="NCBI Taxonomy" id="108018"/>
    <lineage>
        <taxon>Eukaryota</taxon>
        <taxon>Fungi</taxon>
        <taxon>Dikarya</taxon>
        <taxon>Ascomycota</taxon>
        <taxon>Pezizomycotina</taxon>
        <taxon>Leotiomycetes</taxon>
        <taxon>Helotiales</taxon>
        <taxon>Ploettnerulaceae</taxon>
        <taxon>Cadophora</taxon>
    </lineage>
</organism>
<feature type="region of interest" description="Disordered" evidence="1">
    <location>
        <begin position="1"/>
        <end position="27"/>
    </location>
</feature>
<keyword evidence="2" id="KW-1133">Transmembrane helix</keyword>
<feature type="compositionally biased region" description="Polar residues" evidence="1">
    <location>
        <begin position="587"/>
        <end position="601"/>
    </location>
</feature>
<keyword evidence="4" id="KW-1185">Reference proteome</keyword>
<dbReference type="OrthoDB" id="3231000at2759"/>
<name>A0A8H7TFC1_9HELO</name>
<proteinExistence type="predicted"/>
<protein>
    <submittedName>
        <fullName evidence="3">Uncharacterized protein</fullName>
    </submittedName>
</protein>
<sequence>MHCQLPMAESDIERSPNGSAKAAEGSHCDKVERMRLTITATELILGSTYLRNKSTLRGLDDESGFVELSKVREEPYSIKFNIPMISEGSDDEPTSPSETTGNLYSTTSNGGNTGSESQTSKTIQIFVVESANGFDELLPRLEYGTGFQSVTSQWTQEYPDEWYMLKSFDFSFARSFGDSWKLKRDISIVRTTLQRLGDADRKWARIRRSITTRKENGSLQVFISCKTMLHASLGTRRSLKRYIDFEQKQNSPPFVSTDTLVAEIQKLEKSYSPIRGDFNWKALILLQYQHANLNAFARFLGNFTRLHVEPRSRDFDPRSSKLRGWVLREMARDSYLYRELTNISNQMTDTLESLIDVNKSLLAGNAKCTERFLILEPELRGCCKDVRGSLIWLTEEMDSNLKFLELARSIRQANDVQLLTVLAAIFLPLSLAAGVLSMQSRFKDLGVLIYDFFGVVLLLATAAILIIFGLVIWGIIQETASVVVTGTRAQLLWKLLIIFAGVTIVFNGAVILVSFLVGMFKDVALGAKILGYSFAAIIGAPIAFTILGLVVTTVIQWMETFMTFFKSRMSCTSRKRKQKDPERESGPDSQPQYIQQTTPEK</sequence>
<dbReference type="EMBL" id="JAFJYH010000135">
    <property type="protein sequence ID" value="KAG4418172.1"/>
    <property type="molecule type" value="Genomic_DNA"/>
</dbReference>
<evidence type="ECO:0000256" key="1">
    <source>
        <dbReference type="SAM" id="MobiDB-lite"/>
    </source>
</evidence>
<dbReference type="Proteomes" id="UP000664132">
    <property type="component" value="Unassembled WGS sequence"/>
</dbReference>
<dbReference type="Gene3D" id="1.20.58.340">
    <property type="entry name" value="Magnesium transport protein CorA, transmembrane region"/>
    <property type="match status" value="1"/>
</dbReference>
<evidence type="ECO:0000313" key="4">
    <source>
        <dbReference type="Proteomes" id="UP000664132"/>
    </source>
</evidence>
<evidence type="ECO:0000313" key="3">
    <source>
        <dbReference type="EMBL" id="KAG4418172.1"/>
    </source>
</evidence>
<evidence type="ECO:0000256" key="2">
    <source>
        <dbReference type="SAM" id="Phobius"/>
    </source>
</evidence>
<feature type="transmembrane region" description="Helical" evidence="2">
    <location>
        <begin position="496"/>
        <end position="517"/>
    </location>
</feature>
<feature type="compositionally biased region" description="Polar residues" evidence="1">
    <location>
        <begin position="94"/>
        <end position="118"/>
    </location>
</feature>
<reference evidence="3" key="1">
    <citation type="submission" date="2021-02" db="EMBL/GenBank/DDBJ databases">
        <title>Genome sequence Cadophora malorum strain M34.</title>
        <authorList>
            <person name="Stefanovic E."/>
            <person name="Vu D."/>
            <person name="Scully C."/>
            <person name="Dijksterhuis J."/>
            <person name="Roader J."/>
            <person name="Houbraken J."/>
        </authorList>
    </citation>
    <scope>NUCLEOTIDE SEQUENCE</scope>
    <source>
        <strain evidence="3">M34</strain>
    </source>
</reference>
<feature type="region of interest" description="Disordered" evidence="1">
    <location>
        <begin position="83"/>
        <end position="118"/>
    </location>
</feature>
<comment type="caution">
    <text evidence="3">The sequence shown here is derived from an EMBL/GenBank/DDBJ whole genome shotgun (WGS) entry which is preliminary data.</text>
</comment>
<feature type="transmembrane region" description="Helical" evidence="2">
    <location>
        <begin position="416"/>
        <end position="436"/>
    </location>
</feature>